<dbReference type="GO" id="GO:0043814">
    <property type="term" value="F:phospholactate guanylyltransferase activity"/>
    <property type="evidence" value="ECO:0007669"/>
    <property type="project" value="UniProtKB-EC"/>
</dbReference>
<keyword evidence="1" id="KW-0808">Transferase</keyword>
<gene>
    <name evidence="1" type="ORF">I553_3382</name>
</gene>
<reference evidence="1" key="1">
    <citation type="submission" date="2014-01" db="EMBL/GenBank/DDBJ databases">
        <authorList>
            <person name="Brown-Elliot B."/>
            <person name="Wallace R."/>
            <person name="Lenaerts A."/>
            <person name="Ordway D."/>
            <person name="DeGroote M.A."/>
            <person name="Parker T."/>
            <person name="Sizemore C."/>
            <person name="Tallon L.J."/>
            <person name="Sadzewicz L.K."/>
            <person name="Sengamalay N."/>
            <person name="Fraser C.M."/>
            <person name="Hine E."/>
            <person name="Shefchek K.A."/>
            <person name="Das S.P."/>
            <person name="Tettelin H."/>
        </authorList>
    </citation>
    <scope>NUCLEOTIDE SEQUENCE [LARGE SCALE GENOMIC DNA]</scope>
    <source>
        <strain evidence="1">4042</strain>
    </source>
</reference>
<sequence>MSGTRADGHGDVGLIVAVKRLTVAKTRLAPIFSPEPARRWCWPCSSTP</sequence>
<keyword evidence="1" id="KW-0548">Nucleotidyltransferase</keyword>
<name>X8DBK0_MYCXE</name>
<accession>X8DBK0</accession>
<dbReference type="AlphaFoldDB" id="X8DBK0"/>
<evidence type="ECO:0000313" key="1">
    <source>
        <dbReference type="EMBL" id="EUA65997.1"/>
    </source>
</evidence>
<organism evidence="1">
    <name type="scientific">Mycobacterium xenopi 4042</name>
    <dbReference type="NCBI Taxonomy" id="1299334"/>
    <lineage>
        <taxon>Bacteria</taxon>
        <taxon>Bacillati</taxon>
        <taxon>Actinomycetota</taxon>
        <taxon>Actinomycetes</taxon>
        <taxon>Mycobacteriales</taxon>
        <taxon>Mycobacteriaceae</taxon>
        <taxon>Mycobacterium</taxon>
    </lineage>
</organism>
<dbReference type="EC" id="2.7.7.68" evidence="1"/>
<proteinExistence type="predicted"/>
<comment type="caution">
    <text evidence="1">The sequence shown here is derived from an EMBL/GenBank/DDBJ whole genome shotgun (WGS) entry which is preliminary data.</text>
</comment>
<dbReference type="EMBL" id="JAOB01000021">
    <property type="protein sequence ID" value="EUA65997.1"/>
    <property type="molecule type" value="Genomic_DNA"/>
</dbReference>
<dbReference type="PATRIC" id="fig|1299334.3.peg.2046"/>
<protein>
    <submittedName>
        <fullName evidence="1">2-phospho-L-lactate guanylyltransferase domain protein</fullName>
        <ecNumber evidence="1">2.7.7.68</ecNumber>
    </submittedName>
</protein>